<sequence>MKTLLFLSTFFISFYLNVTEDKNTVEVTISDIASSEGNIVIGIYNKENTFPKYKEIYQGKVIPAQKGKVQCAITNLPKGEYAIAVWHDENNNNELDKNWVGIPKEKYGFSNNPDSKFGPPDFKEAAFNFNQNKTISLTIKLN</sequence>
<gene>
    <name evidence="1" type="ORF">HHU12_17430</name>
</gene>
<protein>
    <submittedName>
        <fullName evidence="1">DUF2141 domain-containing protein</fullName>
    </submittedName>
</protein>
<evidence type="ECO:0000313" key="1">
    <source>
        <dbReference type="EMBL" id="NME69761.1"/>
    </source>
</evidence>
<dbReference type="RefSeq" id="WP_169658017.1">
    <property type="nucleotide sequence ID" value="NZ_JABANE010000047.1"/>
</dbReference>
<reference evidence="1 2" key="1">
    <citation type="submission" date="2020-04" db="EMBL/GenBank/DDBJ databases">
        <title>Flammeovirga sp. SR4, a novel species isolated from seawater.</title>
        <authorList>
            <person name="Wang X."/>
        </authorList>
    </citation>
    <scope>NUCLEOTIDE SEQUENCE [LARGE SCALE GENOMIC DNA]</scope>
    <source>
        <strain evidence="1 2">ATCC 23126</strain>
    </source>
</reference>
<evidence type="ECO:0000313" key="2">
    <source>
        <dbReference type="Proteomes" id="UP000576082"/>
    </source>
</evidence>
<dbReference type="Proteomes" id="UP000576082">
    <property type="component" value="Unassembled WGS sequence"/>
</dbReference>
<proteinExistence type="predicted"/>
<comment type="caution">
    <text evidence="1">The sequence shown here is derived from an EMBL/GenBank/DDBJ whole genome shotgun (WGS) entry which is preliminary data.</text>
</comment>
<dbReference type="Pfam" id="PF09912">
    <property type="entry name" value="DUF2141"/>
    <property type="match status" value="1"/>
</dbReference>
<accession>A0A7X9XAK5</accession>
<dbReference type="EMBL" id="JABANE010000047">
    <property type="protein sequence ID" value="NME69761.1"/>
    <property type="molecule type" value="Genomic_DNA"/>
</dbReference>
<dbReference type="AlphaFoldDB" id="A0A7X9XAK5"/>
<keyword evidence="2" id="KW-1185">Reference proteome</keyword>
<organism evidence="1 2">
    <name type="scientific">Flammeovirga aprica JL-4</name>
    <dbReference type="NCBI Taxonomy" id="694437"/>
    <lineage>
        <taxon>Bacteria</taxon>
        <taxon>Pseudomonadati</taxon>
        <taxon>Bacteroidota</taxon>
        <taxon>Cytophagia</taxon>
        <taxon>Cytophagales</taxon>
        <taxon>Flammeovirgaceae</taxon>
        <taxon>Flammeovirga</taxon>
    </lineage>
</organism>
<dbReference type="InterPro" id="IPR018673">
    <property type="entry name" value="DUF2141"/>
</dbReference>
<name>A0A7X9XAK5_9BACT</name>